<dbReference type="Gramene" id="AET2Gv20859000.2">
    <property type="protein sequence ID" value="AET2Gv20859000.2"/>
    <property type="gene ID" value="AET2Gv20859000"/>
</dbReference>
<dbReference type="AlphaFoldDB" id="A0A453CJ02"/>
<reference evidence="2" key="3">
    <citation type="journal article" date="2017" name="Nature">
        <title>Genome sequence of the progenitor of the wheat D genome Aegilops tauschii.</title>
        <authorList>
            <person name="Luo M.C."/>
            <person name="Gu Y.Q."/>
            <person name="Puiu D."/>
            <person name="Wang H."/>
            <person name="Twardziok S.O."/>
            <person name="Deal K.R."/>
            <person name="Huo N."/>
            <person name="Zhu T."/>
            <person name="Wang L."/>
            <person name="Wang Y."/>
            <person name="McGuire P.E."/>
            <person name="Liu S."/>
            <person name="Long H."/>
            <person name="Ramasamy R.K."/>
            <person name="Rodriguez J.C."/>
            <person name="Van S.L."/>
            <person name="Yuan L."/>
            <person name="Wang Z."/>
            <person name="Xia Z."/>
            <person name="Xiao L."/>
            <person name="Anderson O.D."/>
            <person name="Ouyang S."/>
            <person name="Liang Y."/>
            <person name="Zimin A.V."/>
            <person name="Pertea G."/>
            <person name="Qi P."/>
            <person name="Bennetzen J.L."/>
            <person name="Dai X."/>
            <person name="Dawson M.W."/>
            <person name="Muller H.G."/>
            <person name="Kugler K."/>
            <person name="Rivarola-Duarte L."/>
            <person name="Spannagl M."/>
            <person name="Mayer K.F.X."/>
            <person name="Lu F.H."/>
            <person name="Bevan M.W."/>
            <person name="Leroy P."/>
            <person name="Li P."/>
            <person name="You F.M."/>
            <person name="Sun Q."/>
            <person name="Liu Z."/>
            <person name="Lyons E."/>
            <person name="Wicker T."/>
            <person name="Salzberg S.L."/>
            <person name="Devos K.M."/>
            <person name="Dvorak J."/>
        </authorList>
    </citation>
    <scope>NUCLEOTIDE SEQUENCE [LARGE SCALE GENOMIC DNA]</scope>
    <source>
        <strain evidence="2">cv. AL8/78</strain>
    </source>
</reference>
<feature type="transmembrane region" description="Helical" evidence="1">
    <location>
        <begin position="25"/>
        <end position="50"/>
    </location>
</feature>
<evidence type="ECO:0000256" key="1">
    <source>
        <dbReference type="SAM" id="Phobius"/>
    </source>
</evidence>
<reference evidence="2" key="5">
    <citation type="journal article" date="2021" name="G3 (Bethesda)">
        <title>Aegilops tauschii genome assembly Aet v5.0 features greater sequence contiguity and improved annotation.</title>
        <authorList>
            <person name="Wang L."/>
            <person name="Zhu T."/>
            <person name="Rodriguez J.C."/>
            <person name="Deal K.R."/>
            <person name="Dubcovsky J."/>
            <person name="McGuire P.E."/>
            <person name="Lux T."/>
            <person name="Spannagl M."/>
            <person name="Mayer K.F.X."/>
            <person name="Baldrich P."/>
            <person name="Meyers B.C."/>
            <person name="Huo N."/>
            <person name="Gu Y.Q."/>
            <person name="Zhou H."/>
            <person name="Devos K.M."/>
            <person name="Bennetzen J.L."/>
            <person name="Unver T."/>
            <person name="Budak H."/>
            <person name="Gulick P.J."/>
            <person name="Galiba G."/>
            <person name="Kalapos B."/>
            <person name="Nelson D.R."/>
            <person name="Li P."/>
            <person name="You F.M."/>
            <person name="Luo M.C."/>
            <person name="Dvorak J."/>
        </authorList>
    </citation>
    <scope>NUCLEOTIDE SEQUENCE [LARGE SCALE GENOMIC DNA]</scope>
    <source>
        <strain evidence="2">cv. AL8/78</strain>
    </source>
</reference>
<reference evidence="3" key="2">
    <citation type="journal article" date="2017" name="Nat. Plants">
        <title>The Aegilops tauschii genome reveals multiple impacts of transposons.</title>
        <authorList>
            <person name="Zhao G."/>
            <person name="Zou C."/>
            <person name="Li K."/>
            <person name="Wang K."/>
            <person name="Li T."/>
            <person name="Gao L."/>
            <person name="Zhang X."/>
            <person name="Wang H."/>
            <person name="Yang Z."/>
            <person name="Liu X."/>
            <person name="Jiang W."/>
            <person name="Mao L."/>
            <person name="Kong X."/>
            <person name="Jiao Y."/>
            <person name="Jia J."/>
        </authorList>
    </citation>
    <scope>NUCLEOTIDE SEQUENCE [LARGE SCALE GENOMIC DNA]</scope>
    <source>
        <strain evidence="3">cv. AL8/78</strain>
    </source>
</reference>
<sequence>MEGGASVAGKAEFKECLRLTWSQPYILRLVFSAGIGGLLFGYDTGMNYVLTRHKIQAHRSLFLLLTC</sequence>
<protein>
    <recommendedName>
        <fullName evidence="4">Major facilitator superfamily (MFS) profile domain-containing protein</fullName>
    </recommendedName>
</protein>
<reference evidence="3" key="1">
    <citation type="journal article" date="2014" name="Science">
        <title>Ancient hybridizations among the ancestral genomes of bread wheat.</title>
        <authorList>
            <consortium name="International Wheat Genome Sequencing Consortium,"/>
            <person name="Marcussen T."/>
            <person name="Sandve S.R."/>
            <person name="Heier L."/>
            <person name="Spannagl M."/>
            <person name="Pfeifer M."/>
            <person name="Jakobsen K.S."/>
            <person name="Wulff B.B."/>
            <person name="Steuernagel B."/>
            <person name="Mayer K.F."/>
            <person name="Olsen O.A."/>
        </authorList>
    </citation>
    <scope>NUCLEOTIDE SEQUENCE [LARGE SCALE GENOMIC DNA]</scope>
    <source>
        <strain evidence="3">cv. AL8/78</strain>
    </source>
</reference>
<proteinExistence type="predicted"/>
<name>A0A453CJ02_AEGTS</name>
<evidence type="ECO:0008006" key="4">
    <source>
        <dbReference type="Google" id="ProtNLM"/>
    </source>
</evidence>
<dbReference type="EnsemblPlants" id="AET2Gv20859000.2">
    <property type="protein sequence ID" value="AET2Gv20859000.2"/>
    <property type="gene ID" value="AET2Gv20859000"/>
</dbReference>
<accession>A0A453CJ02</accession>
<evidence type="ECO:0000313" key="3">
    <source>
        <dbReference type="Proteomes" id="UP000015105"/>
    </source>
</evidence>
<keyword evidence="1" id="KW-0472">Membrane</keyword>
<keyword evidence="1" id="KW-1133">Transmembrane helix</keyword>
<reference evidence="2" key="4">
    <citation type="submission" date="2019-03" db="UniProtKB">
        <authorList>
            <consortium name="EnsemblPlants"/>
        </authorList>
    </citation>
    <scope>IDENTIFICATION</scope>
</reference>
<evidence type="ECO:0000313" key="2">
    <source>
        <dbReference type="EnsemblPlants" id="AET2Gv20859000.2"/>
    </source>
</evidence>
<keyword evidence="1" id="KW-0812">Transmembrane</keyword>
<keyword evidence="3" id="KW-1185">Reference proteome</keyword>
<organism evidence="2 3">
    <name type="scientific">Aegilops tauschii subsp. strangulata</name>
    <name type="common">Goatgrass</name>
    <dbReference type="NCBI Taxonomy" id="200361"/>
    <lineage>
        <taxon>Eukaryota</taxon>
        <taxon>Viridiplantae</taxon>
        <taxon>Streptophyta</taxon>
        <taxon>Embryophyta</taxon>
        <taxon>Tracheophyta</taxon>
        <taxon>Spermatophyta</taxon>
        <taxon>Magnoliopsida</taxon>
        <taxon>Liliopsida</taxon>
        <taxon>Poales</taxon>
        <taxon>Poaceae</taxon>
        <taxon>BOP clade</taxon>
        <taxon>Pooideae</taxon>
        <taxon>Triticodae</taxon>
        <taxon>Triticeae</taxon>
        <taxon>Triticinae</taxon>
        <taxon>Aegilops</taxon>
    </lineage>
</organism>
<dbReference type="Proteomes" id="UP000015105">
    <property type="component" value="Chromosome 2D"/>
</dbReference>